<feature type="non-terminal residue" evidence="1">
    <location>
        <position position="1"/>
    </location>
</feature>
<proteinExistence type="predicted"/>
<gene>
    <name evidence="1" type="ORF">ERJ77_23230</name>
</gene>
<evidence type="ECO:0000313" key="2">
    <source>
        <dbReference type="Proteomes" id="UP000786185"/>
    </source>
</evidence>
<accession>A0AAW4BID1</accession>
<comment type="caution">
    <text evidence="1">The sequence shown here is derived from an EMBL/GenBank/DDBJ whole genome shotgun (WGS) entry which is preliminary data.</text>
</comment>
<evidence type="ECO:0000313" key="1">
    <source>
        <dbReference type="EMBL" id="MBF4437340.1"/>
    </source>
</evidence>
<dbReference type="EMBL" id="SCLC01000862">
    <property type="protein sequence ID" value="MBF4437340.1"/>
    <property type="molecule type" value="Genomic_DNA"/>
</dbReference>
<dbReference type="Proteomes" id="UP000786185">
    <property type="component" value="Unassembled WGS sequence"/>
</dbReference>
<dbReference type="AlphaFoldDB" id="A0AAW4BID1"/>
<reference evidence="1" key="1">
    <citation type="journal article" date="2021" name="PeerJ">
        <title>Analysis of 44 Vibrio anguillarum genomes reveals high genetic diversity.</title>
        <authorList>
            <person name="Hansen M.J."/>
            <person name="Dalsgaard I."/>
        </authorList>
    </citation>
    <scope>NUCLEOTIDE SEQUENCE</scope>
    <source>
        <strain evidence="1">850617-1/1</strain>
    </source>
</reference>
<organism evidence="1 2">
    <name type="scientific">Vibrio anguillarum</name>
    <name type="common">Listonella anguillarum</name>
    <dbReference type="NCBI Taxonomy" id="55601"/>
    <lineage>
        <taxon>Bacteria</taxon>
        <taxon>Pseudomonadati</taxon>
        <taxon>Pseudomonadota</taxon>
        <taxon>Gammaproteobacteria</taxon>
        <taxon>Vibrionales</taxon>
        <taxon>Vibrionaceae</taxon>
        <taxon>Vibrio</taxon>
    </lineage>
</organism>
<sequence length="79" mass="8791">QSAYLEKISIVNMSCCQGQARTFDLIQFSKTANLYALPVLRAGDTIYIPDRSESLLEKARESIDDILRITTTILLIGAL</sequence>
<name>A0AAW4BID1_VIBAN</name>
<protein>
    <submittedName>
        <fullName evidence="1">Sugar ABC transporter substrate-binding protein</fullName>
    </submittedName>
</protein>